<evidence type="ECO:0000313" key="1">
    <source>
        <dbReference type="EMBL" id="KAJ1901042.1"/>
    </source>
</evidence>
<keyword evidence="2" id="KW-1185">Reference proteome</keyword>
<dbReference type="EMBL" id="JANBPG010000047">
    <property type="protein sequence ID" value="KAJ1901042.1"/>
    <property type="molecule type" value="Genomic_DNA"/>
</dbReference>
<gene>
    <name evidence="1" type="ORF">LPJ66_001051</name>
</gene>
<comment type="caution">
    <text evidence="1">The sequence shown here is derived from an EMBL/GenBank/DDBJ whole genome shotgun (WGS) entry which is preliminary data.</text>
</comment>
<protein>
    <submittedName>
        <fullName evidence="1">Uncharacterized protein</fullName>
    </submittedName>
</protein>
<evidence type="ECO:0000313" key="2">
    <source>
        <dbReference type="Proteomes" id="UP001150581"/>
    </source>
</evidence>
<organism evidence="1 2">
    <name type="scientific">Kickxella alabastrina</name>
    <dbReference type="NCBI Taxonomy" id="61397"/>
    <lineage>
        <taxon>Eukaryota</taxon>
        <taxon>Fungi</taxon>
        <taxon>Fungi incertae sedis</taxon>
        <taxon>Zoopagomycota</taxon>
        <taxon>Kickxellomycotina</taxon>
        <taxon>Kickxellomycetes</taxon>
        <taxon>Kickxellales</taxon>
        <taxon>Kickxellaceae</taxon>
        <taxon>Kickxella</taxon>
    </lineage>
</organism>
<sequence>MVCTICHDPLLCADTTSGTESAVRTPSENRPVALGCGHTYHKVCIETWINGSSMAYCPVCHKLHIGQVLSLFIDPEDVQVSAKPQQQVAVASSSRSNRDSSIVGGTKMIHTRYQFLRNNTSSYDGLDAVFDEMSLSEHQPTADSYDGDYSYIIAVQLDQIDVLNSEKAELEREMEALREELYDELYEKDRHMSRMADNHRMDIDAMDALLNIERAKNESLEEEIARLKASASKHKAHIGALQRTLNRERNSYDRDCQYCYINAYSCLGTVVDSMTSNDLSPHMLTLSQCGHRFHEGCITKYRCQVYDGGNCPSCEGKGYKEPPTVDVPAHMATQLGAKRPAKQPAANKTGRSPAKASQSKTNNKNGGSSKKKQPPVSYIVPRLFVTNEPSSSKRIPEQQQQQQQQLTVQLGGLTIDVDESEDDEYFVSGSTWHNKHGNPLMSKTSETSTPKVLQDVVTKLKLQIKESQIRELAVAKNHRIVLRGIVDEYQEKLDAAEKHLEEKTRLLAETGVKLAERDQELDDAYVSLDESRAETSRLSVLSDRHKDHINSLQRLVDVKKRIIDDLQDRLY</sequence>
<name>A0ACC1IUM1_9FUNG</name>
<dbReference type="Proteomes" id="UP001150581">
    <property type="component" value="Unassembled WGS sequence"/>
</dbReference>
<proteinExistence type="predicted"/>
<accession>A0ACC1IUM1</accession>
<reference evidence="1" key="1">
    <citation type="submission" date="2022-07" db="EMBL/GenBank/DDBJ databases">
        <title>Phylogenomic reconstructions and comparative analyses of Kickxellomycotina fungi.</title>
        <authorList>
            <person name="Reynolds N.K."/>
            <person name="Stajich J.E."/>
            <person name="Barry K."/>
            <person name="Grigoriev I.V."/>
            <person name="Crous P."/>
            <person name="Smith M.E."/>
        </authorList>
    </citation>
    <scope>NUCLEOTIDE SEQUENCE</scope>
    <source>
        <strain evidence="1">Benny 63K</strain>
    </source>
</reference>